<dbReference type="SMART" id="SM00387">
    <property type="entry name" value="HATPase_c"/>
    <property type="match status" value="1"/>
</dbReference>
<dbReference type="Pfam" id="PF00512">
    <property type="entry name" value="HisKA"/>
    <property type="match status" value="1"/>
</dbReference>
<dbReference type="Gene3D" id="1.10.287.130">
    <property type="match status" value="1"/>
</dbReference>
<feature type="domain" description="Response regulatory" evidence="9">
    <location>
        <begin position="596"/>
        <end position="713"/>
    </location>
</feature>
<feature type="domain" description="Histidine kinase" evidence="8">
    <location>
        <begin position="363"/>
        <end position="575"/>
    </location>
</feature>
<dbReference type="SMART" id="SM00448">
    <property type="entry name" value="REC"/>
    <property type="match status" value="1"/>
</dbReference>
<feature type="domain" description="PAS" evidence="10">
    <location>
        <begin position="216"/>
        <end position="287"/>
    </location>
</feature>
<dbReference type="SUPFAM" id="SSF55874">
    <property type="entry name" value="ATPase domain of HSP90 chaperone/DNA topoisomerase II/histidine kinase"/>
    <property type="match status" value="1"/>
</dbReference>
<dbReference type="Pfam" id="PF02518">
    <property type="entry name" value="HATPase_c"/>
    <property type="match status" value="1"/>
</dbReference>
<evidence type="ECO:0000256" key="3">
    <source>
        <dbReference type="ARBA" id="ARBA00022553"/>
    </source>
</evidence>
<sequence length="822" mass="90822">MTKLDGNFRAAQLIFFGAAVACLAVIIFLAGSVARDLSELRSAKRDTVQWTLSQVEIEFLDFALTLENQVGATTPNLSDLRKDFDVFYSRLSIVSEGRLFNDARVEKKFGEATDLIQAFLDSTANIMDSSDAHLVSSLPSILDKTLALRPSVRALYISGLGYFAEQSDLLRNRLANTMLELSAASGMLLVLLAILTLYSRTTNRQLRRQSHALVSANARMETILETSLDSVIVSDSLGHVIDFNAAAERTFGYKLEDIKGKLIRDLIVPHGMRAAHQQGMERMQATGEKRLVGHGHIQISACRADGTEFPVELALESAQTLDGEIIIAFLRDISERVRTEEELREARDLALAGEKAKSDFLAVMSHEIRTPLNGLLGNLTLLGDTRLSREQSQYQDNMEISGRQLMKHVNSVLDVARFESGKMPVRMSSFHVGQLVQEILDGQSGPAERHQTTLSWRFLGAPVDWMRSDRNHIEQILLNLVGNAIKFTKGGRVEIEIETHDTSIEFRVIDTGVGIAEADQQRIFEDFESAGPATGGTGLGLGIATRLVNLLKGEIGLESTPGEGSVFWFSVPLQIVEAPAETELEDQKNAPMPGLRILLAEDNDMNAFVAQKMLEKEGHTVTLAEDGLQALEAVQHQVFDVILMDINMPRMDGLTATQKMRSEIEATKTTPILAFSANVLPEDKDRFLQNGMDGFIGKPIQMDELRSALQAVMVGHVRPMMKGSSAQLPTNEARDLLGDNYDAFLARFRDEADKLIEWIKAGDTPPGDVEHHCHKLISTAAMFGAKAFQDALRKSENAAKRGDVEMYLSELVEVWTETRATL</sequence>
<proteinExistence type="predicted"/>
<keyword evidence="5" id="KW-0418">Kinase</keyword>
<dbReference type="InterPro" id="IPR035965">
    <property type="entry name" value="PAS-like_dom_sf"/>
</dbReference>
<evidence type="ECO:0000313" key="13">
    <source>
        <dbReference type="Proteomes" id="UP000665026"/>
    </source>
</evidence>
<dbReference type="PRINTS" id="PR00344">
    <property type="entry name" value="BCTRLSENSOR"/>
</dbReference>
<protein>
    <recommendedName>
        <fullName evidence="2">histidine kinase</fullName>
        <ecNumber evidence="2">2.7.13.3</ecNumber>
    </recommendedName>
</protein>
<evidence type="ECO:0000259" key="10">
    <source>
        <dbReference type="PROSITE" id="PS50112"/>
    </source>
</evidence>
<dbReference type="InterPro" id="IPR004358">
    <property type="entry name" value="Sig_transdc_His_kin-like_C"/>
</dbReference>
<dbReference type="PANTHER" id="PTHR43047:SF78">
    <property type="entry name" value="SENSORY_REGULATORY PROTEIN RPFC"/>
    <property type="match status" value="1"/>
</dbReference>
<evidence type="ECO:0000256" key="5">
    <source>
        <dbReference type="ARBA" id="ARBA00022777"/>
    </source>
</evidence>
<dbReference type="PROSITE" id="PS50113">
    <property type="entry name" value="PAC"/>
    <property type="match status" value="1"/>
</dbReference>
<keyword evidence="7" id="KW-0812">Transmembrane</keyword>
<dbReference type="NCBIfam" id="TIGR00229">
    <property type="entry name" value="sensory_box"/>
    <property type="match status" value="1"/>
</dbReference>
<dbReference type="Gene3D" id="3.30.565.10">
    <property type="entry name" value="Histidine kinase-like ATPase, C-terminal domain"/>
    <property type="match status" value="1"/>
</dbReference>
<dbReference type="PROSITE" id="PS51257">
    <property type="entry name" value="PROKAR_LIPOPROTEIN"/>
    <property type="match status" value="1"/>
</dbReference>
<keyword evidence="4" id="KW-0808">Transferase</keyword>
<dbReference type="PANTHER" id="PTHR43047">
    <property type="entry name" value="TWO-COMPONENT HISTIDINE PROTEIN KINASE"/>
    <property type="match status" value="1"/>
</dbReference>
<dbReference type="EC" id="2.7.13.3" evidence="2"/>
<feature type="transmembrane region" description="Helical" evidence="7">
    <location>
        <begin position="12"/>
        <end position="34"/>
    </location>
</feature>
<dbReference type="Gene3D" id="3.40.50.2300">
    <property type="match status" value="1"/>
</dbReference>
<evidence type="ECO:0000259" key="9">
    <source>
        <dbReference type="PROSITE" id="PS50110"/>
    </source>
</evidence>
<evidence type="ECO:0000259" key="8">
    <source>
        <dbReference type="PROSITE" id="PS50109"/>
    </source>
</evidence>
<dbReference type="AlphaFoldDB" id="A0A975EPJ3"/>
<dbReference type="InterPro" id="IPR036641">
    <property type="entry name" value="HPT_dom_sf"/>
</dbReference>
<dbReference type="InterPro" id="IPR036097">
    <property type="entry name" value="HisK_dim/P_sf"/>
</dbReference>
<evidence type="ECO:0000259" key="11">
    <source>
        <dbReference type="PROSITE" id="PS50113"/>
    </source>
</evidence>
<keyword evidence="3 6" id="KW-0597">Phosphoprotein</keyword>
<evidence type="ECO:0000313" key="12">
    <source>
        <dbReference type="EMBL" id="QTN34926.1"/>
    </source>
</evidence>
<evidence type="ECO:0000256" key="4">
    <source>
        <dbReference type="ARBA" id="ARBA00022679"/>
    </source>
</evidence>
<dbReference type="CDD" id="cd00130">
    <property type="entry name" value="PAS"/>
    <property type="match status" value="1"/>
</dbReference>
<dbReference type="Proteomes" id="UP000665026">
    <property type="component" value="Chromosome"/>
</dbReference>
<dbReference type="PROSITE" id="PS50110">
    <property type="entry name" value="RESPONSE_REGULATORY"/>
    <property type="match status" value="1"/>
</dbReference>
<dbReference type="SUPFAM" id="SSF55785">
    <property type="entry name" value="PYP-like sensor domain (PAS domain)"/>
    <property type="match status" value="1"/>
</dbReference>
<evidence type="ECO:0000256" key="1">
    <source>
        <dbReference type="ARBA" id="ARBA00000085"/>
    </source>
</evidence>
<organism evidence="12 13">
    <name type="scientific">Cognatishimia activa</name>
    <dbReference type="NCBI Taxonomy" id="1715691"/>
    <lineage>
        <taxon>Bacteria</taxon>
        <taxon>Pseudomonadati</taxon>
        <taxon>Pseudomonadota</taxon>
        <taxon>Alphaproteobacteria</taxon>
        <taxon>Rhodobacterales</taxon>
        <taxon>Paracoccaceae</taxon>
        <taxon>Cognatishimia</taxon>
    </lineage>
</organism>
<dbReference type="SMART" id="SM00388">
    <property type="entry name" value="HisKA"/>
    <property type="match status" value="1"/>
</dbReference>
<dbReference type="Gene3D" id="1.20.120.160">
    <property type="entry name" value="HPT domain"/>
    <property type="match status" value="1"/>
</dbReference>
<dbReference type="InterPro" id="IPR003594">
    <property type="entry name" value="HATPase_dom"/>
</dbReference>
<dbReference type="InterPro" id="IPR001789">
    <property type="entry name" value="Sig_transdc_resp-reg_receiver"/>
</dbReference>
<gene>
    <name evidence="12" type="ORF">HZ995_10490</name>
</gene>
<dbReference type="SUPFAM" id="SSF47226">
    <property type="entry name" value="Histidine-containing phosphotransfer domain, HPT domain"/>
    <property type="match status" value="1"/>
</dbReference>
<dbReference type="SUPFAM" id="SSF47384">
    <property type="entry name" value="Homodimeric domain of signal transducing histidine kinase"/>
    <property type="match status" value="1"/>
</dbReference>
<dbReference type="InterPro" id="IPR000014">
    <property type="entry name" value="PAS"/>
</dbReference>
<dbReference type="RefSeq" id="WP_209355611.1">
    <property type="nucleotide sequence ID" value="NZ_CP060010.1"/>
</dbReference>
<evidence type="ECO:0000256" key="2">
    <source>
        <dbReference type="ARBA" id="ARBA00012438"/>
    </source>
</evidence>
<dbReference type="EMBL" id="CP060010">
    <property type="protein sequence ID" value="QTN34926.1"/>
    <property type="molecule type" value="Genomic_DNA"/>
</dbReference>
<dbReference type="InterPro" id="IPR003661">
    <property type="entry name" value="HisK_dim/P_dom"/>
</dbReference>
<accession>A0A975EPJ3</accession>
<dbReference type="CDD" id="cd17546">
    <property type="entry name" value="REC_hyHK_CKI1_RcsC-like"/>
    <property type="match status" value="1"/>
</dbReference>
<comment type="catalytic activity">
    <reaction evidence="1">
        <text>ATP + protein L-histidine = ADP + protein N-phospho-L-histidine.</text>
        <dbReference type="EC" id="2.7.13.3"/>
    </reaction>
</comment>
<evidence type="ECO:0000256" key="7">
    <source>
        <dbReference type="SAM" id="Phobius"/>
    </source>
</evidence>
<dbReference type="InterPro" id="IPR000700">
    <property type="entry name" value="PAS-assoc_C"/>
</dbReference>
<name>A0A975EPJ3_9RHOB</name>
<dbReference type="PROSITE" id="PS50109">
    <property type="entry name" value="HIS_KIN"/>
    <property type="match status" value="1"/>
</dbReference>
<dbReference type="InterPro" id="IPR036890">
    <property type="entry name" value="HATPase_C_sf"/>
</dbReference>
<dbReference type="Pfam" id="PF00072">
    <property type="entry name" value="Response_reg"/>
    <property type="match status" value="1"/>
</dbReference>
<feature type="domain" description="PAC" evidence="11">
    <location>
        <begin position="295"/>
        <end position="345"/>
    </location>
</feature>
<feature type="modified residue" description="4-aspartylphosphate" evidence="6">
    <location>
        <position position="645"/>
    </location>
</feature>
<dbReference type="InterPro" id="IPR005467">
    <property type="entry name" value="His_kinase_dom"/>
</dbReference>
<dbReference type="SUPFAM" id="SSF52172">
    <property type="entry name" value="CheY-like"/>
    <property type="match status" value="1"/>
</dbReference>
<evidence type="ECO:0000256" key="6">
    <source>
        <dbReference type="PROSITE-ProRule" id="PRU00169"/>
    </source>
</evidence>
<keyword evidence="7" id="KW-1133">Transmembrane helix</keyword>
<dbReference type="CDD" id="cd00082">
    <property type="entry name" value="HisKA"/>
    <property type="match status" value="1"/>
</dbReference>
<dbReference type="PROSITE" id="PS50112">
    <property type="entry name" value="PAS"/>
    <property type="match status" value="1"/>
</dbReference>
<reference evidence="12" key="1">
    <citation type="submission" date="2020-07" db="EMBL/GenBank/DDBJ databases">
        <title>Genome sequences of bacteria associated with the marine, planktonic diatom Thalassiosira profunda strain ECT2AJA-044.</title>
        <authorList>
            <person name="Gargas C.B."/>
            <person name="Roberts W.R."/>
            <person name="Alverson A.J."/>
        </authorList>
    </citation>
    <scope>NUCLEOTIDE SEQUENCE</scope>
    <source>
        <strain evidence="12">ECT2AJA-044</strain>
    </source>
</reference>
<dbReference type="InterPro" id="IPR011006">
    <property type="entry name" value="CheY-like_superfamily"/>
</dbReference>
<dbReference type="SMART" id="SM00091">
    <property type="entry name" value="PAS"/>
    <property type="match status" value="1"/>
</dbReference>
<keyword evidence="7" id="KW-0472">Membrane</keyword>
<dbReference type="Gene3D" id="3.30.450.20">
    <property type="entry name" value="PAS domain"/>
    <property type="match status" value="1"/>
</dbReference>
<dbReference type="Pfam" id="PF13426">
    <property type="entry name" value="PAS_9"/>
    <property type="match status" value="1"/>
</dbReference>
<dbReference type="GO" id="GO:0000155">
    <property type="term" value="F:phosphorelay sensor kinase activity"/>
    <property type="evidence" value="ECO:0007669"/>
    <property type="project" value="InterPro"/>
</dbReference>
<dbReference type="KEGG" id="cact:HZ995_10490"/>